<evidence type="ECO:0000256" key="1">
    <source>
        <dbReference type="SAM" id="MobiDB-lite"/>
    </source>
</evidence>
<feature type="region of interest" description="Disordered" evidence="1">
    <location>
        <begin position="1"/>
        <end position="21"/>
    </location>
</feature>
<organism evidence="2 3">
    <name type="scientific">Striga asiatica</name>
    <name type="common">Asiatic witchweed</name>
    <name type="synonym">Buchnera asiatica</name>
    <dbReference type="NCBI Taxonomy" id="4170"/>
    <lineage>
        <taxon>Eukaryota</taxon>
        <taxon>Viridiplantae</taxon>
        <taxon>Streptophyta</taxon>
        <taxon>Embryophyta</taxon>
        <taxon>Tracheophyta</taxon>
        <taxon>Spermatophyta</taxon>
        <taxon>Magnoliopsida</taxon>
        <taxon>eudicotyledons</taxon>
        <taxon>Gunneridae</taxon>
        <taxon>Pentapetalae</taxon>
        <taxon>asterids</taxon>
        <taxon>lamiids</taxon>
        <taxon>Lamiales</taxon>
        <taxon>Orobanchaceae</taxon>
        <taxon>Buchnereae</taxon>
        <taxon>Striga</taxon>
    </lineage>
</organism>
<reference evidence="3" key="1">
    <citation type="journal article" date="2019" name="Curr. Biol.">
        <title>Genome Sequence of Striga asiatica Provides Insight into the Evolution of Plant Parasitism.</title>
        <authorList>
            <person name="Yoshida S."/>
            <person name="Kim S."/>
            <person name="Wafula E.K."/>
            <person name="Tanskanen J."/>
            <person name="Kim Y.M."/>
            <person name="Honaas L."/>
            <person name="Yang Z."/>
            <person name="Spallek T."/>
            <person name="Conn C.E."/>
            <person name="Ichihashi Y."/>
            <person name="Cheong K."/>
            <person name="Cui S."/>
            <person name="Der J.P."/>
            <person name="Gundlach H."/>
            <person name="Jiao Y."/>
            <person name="Hori C."/>
            <person name="Ishida J.K."/>
            <person name="Kasahara H."/>
            <person name="Kiba T."/>
            <person name="Kim M.S."/>
            <person name="Koo N."/>
            <person name="Laohavisit A."/>
            <person name="Lee Y.H."/>
            <person name="Lumba S."/>
            <person name="McCourt P."/>
            <person name="Mortimer J.C."/>
            <person name="Mutuku J.M."/>
            <person name="Nomura T."/>
            <person name="Sasaki-Sekimoto Y."/>
            <person name="Seto Y."/>
            <person name="Wang Y."/>
            <person name="Wakatake T."/>
            <person name="Sakakibara H."/>
            <person name="Demura T."/>
            <person name="Yamaguchi S."/>
            <person name="Yoneyama K."/>
            <person name="Manabe R.I."/>
            <person name="Nelson D.C."/>
            <person name="Schulman A.H."/>
            <person name="Timko M.P."/>
            <person name="dePamphilis C.W."/>
            <person name="Choi D."/>
            <person name="Shirasu K."/>
        </authorList>
    </citation>
    <scope>NUCLEOTIDE SEQUENCE [LARGE SCALE GENOMIC DNA]</scope>
    <source>
        <strain evidence="3">cv. UVA1</strain>
    </source>
</reference>
<keyword evidence="3" id="KW-1185">Reference proteome</keyword>
<name>A0A5A7QHW2_STRAF</name>
<dbReference type="Proteomes" id="UP000325081">
    <property type="component" value="Unassembled WGS sequence"/>
</dbReference>
<dbReference type="EMBL" id="BKCP01006626">
    <property type="protein sequence ID" value="GER43441.1"/>
    <property type="molecule type" value="Genomic_DNA"/>
</dbReference>
<evidence type="ECO:0000313" key="2">
    <source>
        <dbReference type="EMBL" id="GER43441.1"/>
    </source>
</evidence>
<proteinExistence type="predicted"/>
<accession>A0A5A7QHW2</accession>
<comment type="caution">
    <text evidence="2">The sequence shown here is derived from an EMBL/GenBank/DDBJ whole genome shotgun (WGS) entry which is preliminary data.</text>
</comment>
<evidence type="ECO:0000313" key="3">
    <source>
        <dbReference type="Proteomes" id="UP000325081"/>
    </source>
</evidence>
<protein>
    <submittedName>
        <fullName evidence="2">Down syndrome cell adhesion molecule-like protein 1 homolog</fullName>
    </submittedName>
</protein>
<sequence>MAVPESFSGPNSGPPGGPRVQVEIPDPVISKGLKVCKILNQGTMLKASADSILVAKGLITSSKFCSNGNGGVNVEGPKGLVAMAIMQQNCLNNEGKKNSKTSFELSSSLFEVQPLSVFFPFLP</sequence>
<dbReference type="AlphaFoldDB" id="A0A5A7QHW2"/>
<gene>
    <name evidence="2" type="ORF">STAS_20296</name>
</gene>